<comment type="caution">
    <text evidence="2">The sequence shown here is derived from an EMBL/GenBank/DDBJ whole genome shotgun (WGS) entry which is preliminary data.</text>
</comment>
<feature type="region of interest" description="Disordered" evidence="1">
    <location>
        <begin position="28"/>
        <end position="52"/>
    </location>
</feature>
<organism evidence="2 3">
    <name type="scientific">Austropuccinia psidii MF-1</name>
    <dbReference type="NCBI Taxonomy" id="1389203"/>
    <lineage>
        <taxon>Eukaryota</taxon>
        <taxon>Fungi</taxon>
        <taxon>Dikarya</taxon>
        <taxon>Basidiomycota</taxon>
        <taxon>Pucciniomycotina</taxon>
        <taxon>Pucciniomycetes</taxon>
        <taxon>Pucciniales</taxon>
        <taxon>Sphaerophragmiaceae</taxon>
        <taxon>Austropuccinia</taxon>
    </lineage>
</organism>
<evidence type="ECO:0000313" key="2">
    <source>
        <dbReference type="EMBL" id="MBW0561275.1"/>
    </source>
</evidence>
<feature type="region of interest" description="Disordered" evidence="1">
    <location>
        <begin position="190"/>
        <end position="209"/>
    </location>
</feature>
<keyword evidence="3" id="KW-1185">Reference proteome</keyword>
<dbReference type="Proteomes" id="UP000765509">
    <property type="component" value="Unassembled WGS sequence"/>
</dbReference>
<dbReference type="AlphaFoldDB" id="A0A9Q3PHC4"/>
<dbReference type="EMBL" id="AVOT02070789">
    <property type="protein sequence ID" value="MBW0561275.1"/>
    <property type="molecule type" value="Genomic_DNA"/>
</dbReference>
<gene>
    <name evidence="2" type="ORF">O181_100990</name>
</gene>
<protein>
    <submittedName>
        <fullName evidence="2">Uncharacterized protein</fullName>
    </submittedName>
</protein>
<name>A0A9Q3PHC4_9BASI</name>
<proteinExistence type="predicted"/>
<evidence type="ECO:0000256" key="1">
    <source>
        <dbReference type="SAM" id="MobiDB-lite"/>
    </source>
</evidence>
<evidence type="ECO:0000313" key="3">
    <source>
        <dbReference type="Proteomes" id="UP000765509"/>
    </source>
</evidence>
<accession>A0A9Q3PHC4</accession>
<reference evidence="2" key="1">
    <citation type="submission" date="2021-03" db="EMBL/GenBank/DDBJ databases">
        <title>Draft genome sequence of rust myrtle Austropuccinia psidii MF-1, a brazilian biotype.</title>
        <authorList>
            <person name="Quecine M.C."/>
            <person name="Pachon D.M.R."/>
            <person name="Bonatelli M.L."/>
            <person name="Correr F.H."/>
            <person name="Franceschini L.M."/>
            <person name="Leite T.F."/>
            <person name="Margarido G.R.A."/>
            <person name="Almeida C.A."/>
            <person name="Ferrarezi J.A."/>
            <person name="Labate C.A."/>
        </authorList>
    </citation>
    <scope>NUCLEOTIDE SEQUENCE</scope>
    <source>
        <strain evidence="2">MF-1</strain>
    </source>
</reference>
<sequence length="304" mass="34317">MSPNIPLTTPIASSMNVLGLNIDVGKATSQTSSTSSIPNISEPSAKSKQPTLNIPSGSQVHMGHQKLVDGGQQKRPLENIWQLKARQSDLRSQLKIVMNFMHLYLWSIKKNSLDVIIHMPPNQEWVMPAHQKKKIVDYEDENMSLTQSEINDEQRRDNFAAHEKGTQSNSEFTHPQMPLAPSMLDQSKMRKQRSQAPKAHNVAKRTSQKEQQKLLKEELPENVHGMRSAVHAHCLLLLKVRDKDFSSLPAPPSTEEHEIAIQVAGHLGYVPKDVFNEKSTQVQSQGFQIYCKNELHKLGLKQFT</sequence>